<keyword evidence="2" id="KW-1185">Reference proteome</keyword>
<gene>
    <name evidence="1" type="ORF">HNQ85_000012</name>
</gene>
<dbReference type="RefSeq" id="WP_181535019.1">
    <property type="nucleotide sequence ID" value="NZ_JACDUU010000001.1"/>
</dbReference>
<comment type="caution">
    <text evidence="1">The sequence shown here is derived from an EMBL/GenBank/DDBJ whole genome shotgun (WGS) entry which is preliminary data.</text>
</comment>
<dbReference type="AlphaFoldDB" id="A0A7W0BVA5"/>
<accession>A0A7W0BVA5</accession>
<evidence type="ECO:0000313" key="1">
    <source>
        <dbReference type="EMBL" id="MBA2869754.1"/>
    </source>
</evidence>
<dbReference type="EMBL" id="JACDUU010000001">
    <property type="protein sequence ID" value="MBA2869754.1"/>
    <property type="molecule type" value="Genomic_DNA"/>
</dbReference>
<dbReference type="Proteomes" id="UP000580891">
    <property type="component" value="Unassembled WGS sequence"/>
</dbReference>
<protein>
    <submittedName>
        <fullName evidence="1">Uncharacterized protein</fullName>
    </submittedName>
</protein>
<organism evidence="1 2">
    <name type="scientific">[Anoxybacillus] calidus</name>
    <dbReference type="NCBI Taxonomy" id="575178"/>
    <lineage>
        <taxon>Bacteria</taxon>
        <taxon>Bacillati</taxon>
        <taxon>Bacillota</taxon>
        <taxon>Bacilli</taxon>
        <taxon>Bacillales</taxon>
        <taxon>Anoxybacillaceae</taxon>
        <taxon>Paranoxybacillus</taxon>
    </lineage>
</organism>
<proteinExistence type="predicted"/>
<reference evidence="1 2" key="1">
    <citation type="submission" date="2020-07" db="EMBL/GenBank/DDBJ databases">
        <title>Genomic Encyclopedia of Type Strains, Phase IV (KMG-IV): sequencing the most valuable type-strain genomes for metagenomic binning, comparative biology and taxonomic classification.</title>
        <authorList>
            <person name="Goeker M."/>
        </authorList>
    </citation>
    <scope>NUCLEOTIDE SEQUENCE [LARGE SCALE GENOMIC DNA]</scope>
    <source>
        <strain evidence="1 2">DSM 25220</strain>
    </source>
</reference>
<sequence>MSPQGRRLFDPERLVAELDNPKSGGERLALKENVLPTRHACMSTEEGYFPETAPAITRRMSAKMLIQAADTLRAERCLM</sequence>
<evidence type="ECO:0000313" key="2">
    <source>
        <dbReference type="Proteomes" id="UP000580891"/>
    </source>
</evidence>
<name>A0A7W0BVA5_9BACL</name>